<keyword evidence="6" id="KW-0819">tRNA processing</keyword>
<dbReference type="PANTHER" id="PTHR17490">
    <property type="entry name" value="SUA5"/>
    <property type="match status" value="1"/>
</dbReference>
<dbReference type="GO" id="GO:0005524">
    <property type="term" value="F:ATP binding"/>
    <property type="evidence" value="ECO:0007669"/>
    <property type="project" value="UniProtKB-KW"/>
</dbReference>
<protein>
    <recommendedName>
        <fullName evidence="10">L-threonylcarbamoyladenylate synthase</fullName>
        <ecNumber evidence="3">2.7.7.87</ecNumber>
    </recommendedName>
    <alternativeName>
        <fullName evidence="10">L-threonylcarbamoyladenylate synthase</fullName>
    </alternativeName>
</protein>
<dbReference type="GO" id="GO:0003725">
    <property type="term" value="F:double-stranded RNA binding"/>
    <property type="evidence" value="ECO:0007669"/>
    <property type="project" value="InterPro"/>
</dbReference>
<name>A0A3E1J2A6_GARVA</name>
<sequence>MSKICNISEESLQMAAQIINEGGVIVVPTDTVYGVACDPFNEAAVAKIYELKRRPRTKALQILMSGVGDLEKLGLYLPSPLDILAKKFLPGGYSPIARAKKGSIASNLATLCKMNENDAQNDAQTDAQTQETEATQGVRVPDCPELMQILRVTGPLAASSANRSGNESADSVEEAFAAFGNEIPLYLNAGPTRSHVASTVVGADSNDEDGIVILREGVISEGEIREALRK</sequence>
<keyword evidence="5" id="KW-0808">Transferase</keyword>
<evidence type="ECO:0000256" key="10">
    <source>
        <dbReference type="ARBA" id="ARBA00029774"/>
    </source>
</evidence>
<evidence type="ECO:0000256" key="3">
    <source>
        <dbReference type="ARBA" id="ARBA00012584"/>
    </source>
</evidence>
<keyword evidence="8" id="KW-0547">Nucleotide-binding</keyword>
<keyword evidence="9" id="KW-0067">ATP-binding</keyword>
<keyword evidence="7" id="KW-0548">Nucleotidyltransferase</keyword>
<evidence type="ECO:0000256" key="6">
    <source>
        <dbReference type="ARBA" id="ARBA00022694"/>
    </source>
</evidence>
<dbReference type="AlphaFoldDB" id="A0A3E1J2A6"/>
<dbReference type="InterPro" id="IPR050156">
    <property type="entry name" value="TC-AMP_synthase_SUA5"/>
</dbReference>
<dbReference type="Proteomes" id="UP000259221">
    <property type="component" value="Unassembled WGS sequence"/>
</dbReference>
<comment type="subcellular location">
    <subcellularLocation>
        <location evidence="1">Cytoplasm</location>
    </subcellularLocation>
</comment>
<evidence type="ECO:0000256" key="1">
    <source>
        <dbReference type="ARBA" id="ARBA00004496"/>
    </source>
</evidence>
<dbReference type="EC" id="2.7.7.87" evidence="3"/>
<reference evidence="13 14" key="1">
    <citation type="submission" date="2016-02" db="EMBL/GenBank/DDBJ databases">
        <authorList>
            <person name="Alioto T."/>
            <person name="Alioto T."/>
        </authorList>
    </citation>
    <scope>NUCLEOTIDE SEQUENCE [LARGE SCALE GENOMIC DNA]</scope>
    <source>
        <strain evidence="13 14">NR010</strain>
    </source>
</reference>
<evidence type="ECO:0000256" key="9">
    <source>
        <dbReference type="ARBA" id="ARBA00022840"/>
    </source>
</evidence>
<dbReference type="EMBL" id="LRTV01000001">
    <property type="protein sequence ID" value="RFD80338.1"/>
    <property type="molecule type" value="Genomic_DNA"/>
</dbReference>
<evidence type="ECO:0000256" key="5">
    <source>
        <dbReference type="ARBA" id="ARBA00022679"/>
    </source>
</evidence>
<evidence type="ECO:0000259" key="12">
    <source>
        <dbReference type="PROSITE" id="PS51163"/>
    </source>
</evidence>
<evidence type="ECO:0000256" key="4">
    <source>
        <dbReference type="ARBA" id="ARBA00022490"/>
    </source>
</evidence>
<evidence type="ECO:0000256" key="7">
    <source>
        <dbReference type="ARBA" id="ARBA00022695"/>
    </source>
</evidence>
<dbReference type="InterPro" id="IPR017945">
    <property type="entry name" value="DHBP_synth_RibB-like_a/b_dom"/>
</dbReference>
<dbReference type="GO" id="GO:0006450">
    <property type="term" value="P:regulation of translational fidelity"/>
    <property type="evidence" value="ECO:0007669"/>
    <property type="project" value="TreeGrafter"/>
</dbReference>
<dbReference type="GO" id="GO:0061710">
    <property type="term" value="F:L-threonylcarbamoyladenylate synthase"/>
    <property type="evidence" value="ECO:0007669"/>
    <property type="project" value="UniProtKB-EC"/>
</dbReference>
<comment type="caution">
    <text evidence="13">The sequence shown here is derived from an EMBL/GenBank/DDBJ whole genome shotgun (WGS) entry which is preliminary data.</text>
</comment>
<evidence type="ECO:0000256" key="8">
    <source>
        <dbReference type="ARBA" id="ARBA00022741"/>
    </source>
</evidence>
<dbReference type="InterPro" id="IPR006070">
    <property type="entry name" value="Sua5-like_dom"/>
</dbReference>
<dbReference type="PROSITE" id="PS51163">
    <property type="entry name" value="YRDC"/>
    <property type="match status" value="1"/>
</dbReference>
<evidence type="ECO:0000313" key="14">
    <source>
        <dbReference type="Proteomes" id="UP000259221"/>
    </source>
</evidence>
<comment type="similarity">
    <text evidence="2">Belongs to the SUA5 family.</text>
</comment>
<keyword evidence="4" id="KW-0963">Cytoplasm</keyword>
<evidence type="ECO:0000313" key="13">
    <source>
        <dbReference type="EMBL" id="RFD80338.1"/>
    </source>
</evidence>
<feature type="domain" description="YrdC-like" evidence="12">
    <location>
        <begin position="9"/>
        <end position="219"/>
    </location>
</feature>
<evidence type="ECO:0000256" key="2">
    <source>
        <dbReference type="ARBA" id="ARBA00007663"/>
    </source>
</evidence>
<dbReference type="Gene3D" id="3.90.870.10">
    <property type="entry name" value="DHBP synthase"/>
    <property type="match status" value="1"/>
</dbReference>
<dbReference type="PANTHER" id="PTHR17490:SF16">
    <property type="entry name" value="THREONYLCARBAMOYL-AMP SYNTHASE"/>
    <property type="match status" value="1"/>
</dbReference>
<dbReference type="GO" id="GO:0008033">
    <property type="term" value="P:tRNA processing"/>
    <property type="evidence" value="ECO:0007669"/>
    <property type="project" value="UniProtKB-KW"/>
</dbReference>
<evidence type="ECO:0000256" key="11">
    <source>
        <dbReference type="ARBA" id="ARBA00048366"/>
    </source>
</evidence>
<dbReference type="Pfam" id="PF01300">
    <property type="entry name" value="Sua5_yciO_yrdC"/>
    <property type="match status" value="1"/>
</dbReference>
<dbReference type="OrthoDB" id="9814580at2"/>
<accession>A0A3E1J2A6</accession>
<comment type="catalytic activity">
    <reaction evidence="11">
        <text>L-threonine + hydrogencarbonate + ATP = L-threonylcarbamoyladenylate + diphosphate + H2O</text>
        <dbReference type="Rhea" id="RHEA:36407"/>
        <dbReference type="ChEBI" id="CHEBI:15377"/>
        <dbReference type="ChEBI" id="CHEBI:17544"/>
        <dbReference type="ChEBI" id="CHEBI:30616"/>
        <dbReference type="ChEBI" id="CHEBI:33019"/>
        <dbReference type="ChEBI" id="CHEBI:57926"/>
        <dbReference type="ChEBI" id="CHEBI:73682"/>
        <dbReference type="EC" id="2.7.7.87"/>
    </reaction>
</comment>
<dbReference type="GO" id="GO:0005737">
    <property type="term" value="C:cytoplasm"/>
    <property type="evidence" value="ECO:0007669"/>
    <property type="project" value="UniProtKB-SubCell"/>
</dbReference>
<gene>
    <name evidence="13" type="ORF">AXE77_02290</name>
</gene>
<proteinExistence type="inferred from homology"/>
<dbReference type="SUPFAM" id="SSF55821">
    <property type="entry name" value="YrdC/RibB"/>
    <property type="match status" value="1"/>
</dbReference>
<organism evidence="13 14">
    <name type="scientific">Gardnerella vaginalis</name>
    <dbReference type="NCBI Taxonomy" id="2702"/>
    <lineage>
        <taxon>Bacteria</taxon>
        <taxon>Bacillati</taxon>
        <taxon>Actinomycetota</taxon>
        <taxon>Actinomycetes</taxon>
        <taxon>Bifidobacteriales</taxon>
        <taxon>Bifidobacteriaceae</taxon>
        <taxon>Gardnerella</taxon>
    </lineage>
</organism>
<dbReference type="GO" id="GO:0000049">
    <property type="term" value="F:tRNA binding"/>
    <property type="evidence" value="ECO:0007669"/>
    <property type="project" value="TreeGrafter"/>
</dbReference>
<dbReference type="RefSeq" id="WP_116711937.1">
    <property type="nucleotide sequence ID" value="NZ_LRTV01000001.1"/>
</dbReference>